<accession>A0A8R1DZQ6</accession>
<sequence length="139" mass="15632">MASDASNDSLIVKTLASECSITGESSGFRLKTLGNGPPLLKIQFQQKDDALALLSKFEQVKSKVKELQHASARPDLSKPELIKFRESWKKAIALNDKVGKRVYTVRNLEVVKIVYKQGQEPWTWTVKEPRKSDTQSSQN</sequence>
<evidence type="ECO:0000313" key="2">
    <source>
        <dbReference type="Proteomes" id="UP000005237"/>
    </source>
</evidence>
<reference evidence="2" key="1">
    <citation type="submission" date="2010-08" db="EMBL/GenBank/DDBJ databases">
        <authorList>
            <consortium name="Caenorhabditis japonica Sequencing Consortium"/>
            <person name="Wilson R.K."/>
        </authorList>
    </citation>
    <scope>NUCLEOTIDE SEQUENCE [LARGE SCALE GENOMIC DNA]</scope>
    <source>
        <strain evidence="2">DF5081</strain>
    </source>
</reference>
<protein>
    <submittedName>
        <fullName evidence="1">Uncharacterized protein</fullName>
    </submittedName>
</protein>
<keyword evidence="2" id="KW-1185">Reference proteome</keyword>
<dbReference type="AlphaFoldDB" id="A0A8R1DZQ6"/>
<dbReference type="Proteomes" id="UP000005237">
    <property type="component" value="Unassembled WGS sequence"/>
</dbReference>
<reference evidence="1" key="2">
    <citation type="submission" date="2022-06" db="UniProtKB">
        <authorList>
            <consortium name="EnsemblMetazoa"/>
        </authorList>
    </citation>
    <scope>IDENTIFICATION</scope>
    <source>
        <strain evidence="1">DF5081</strain>
    </source>
</reference>
<evidence type="ECO:0000313" key="1">
    <source>
        <dbReference type="EnsemblMetazoa" id="CJA15729.1"/>
    </source>
</evidence>
<proteinExistence type="predicted"/>
<name>A0A8R1DZQ6_CAEJA</name>
<organism evidence="1 2">
    <name type="scientific">Caenorhabditis japonica</name>
    <dbReference type="NCBI Taxonomy" id="281687"/>
    <lineage>
        <taxon>Eukaryota</taxon>
        <taxon>Metazoa</taxon>
        <taxon>Ecdysozoa</taxon>
        <taxon>Nematoda</taxon>
        <taxon>Chromadorea</taxon>
        <taxon>Rhabditida</taxon>
        <taxon>Rhabditina</taxon>
        <taxon>Rhabditomorpha</taxon>
        <taxon>Rhabditoidea</taxon>
        <taxon>Rhabditidae</taxon>
        <taxon>Peloderinae</taxon>
        <taxon>Caenorhabditis</taxon>
    </lineage>
</organism>
<dbReference type="EnsemblMetazoa" id="CJA15729.1">
    <property type="protein sequence ID" value="CJA15729.1"/>
    <property type="gene ID" value="WBGene00134933"/>
</dbReference>